<proteinExistence type="predicted"/>
<evidence type="ECO:0000256" key="1">
    <source>
        <dbReference type="SAM" id="SignalP"/>
    </source>
</evidence>
<dbReference type="GeneID" id="41838889"/>
<dbReference type="InterPro" id="IPR002816">
    <property type="entry name" value="TraB/PrgY/GumN_fam"/>
</dbReference>
<feature type="chain" id="PRO_5007161902" evidence="1">
    <location>
        <begin position="42"/>
        <end position="302"/>
    </location>
</feature>
<evidence type="ECO:0000313" key="2">
    <source>
        <dbReference type="EMBL" id="KVX01794.1"/>
    </source>
</evidence>
<dbReference type="PANTHER" id="PTHR40590">
    <property type="entry name" value="CYTOPLASMIC PROTEIN-RELATED"/>
    <property type="match status" value="1"/>
</dbReference>
<feature type="signal peptide" evidence="1">
    <location>
        <begin position="1"/>
        <end position="41"/>
    </location>
</feature>
<dbReference type="InterPro" id="IPR047111">
    <property type="entry name" value="YbaP-like"/>
</dbReference>
<protein>
    <submittedName>
        <fullName evidence="2">Polysaccharide biosynthesis protein GumN</fullName>
    </submittedName>
</protein>
<keyword evidence="1" id="KW-0732">Signal</keyword>
<dbReference type="Pfam" id="PF01963">
    <property type="entry name" value="TraB_PrgY_gumN"/>
    <property type="match status" value="1"/>
</dbReference>
<name>A0A119CZR9_SHEFR</name>
<reference evidence="2 3" key="1">
    <citation type="submission" date="2016-01" db="EMBL/GenBank/DDBJ databases">
        <title>Draft genome of the antarctic isolate Shewanella frigidimarina Ag06-30.</title>
        <authorList>
            <person name="Parmeciano Di Noto G."/>
            <person name="Vazquez S."/>
            <person name="Mac Cormack W."/>
            <person name="Iriarte A."/>
            <person name="Quiroga C."/>
        </authorList>
    </citation>
    <scope>NUCLEOTIDE SEQUENCE [LARGE SCALE GENOMIC DNA]</scope>
    <source>
        <strain evidence="2 3">Ag06-30</strain>
    </source>
</reference>
<evidence type="ECO:0000313" key="3">
    <source>
        <dbReference type="Proteomes" id="UP000055702"/>
    </source>
</evidence>
<accession>A0A119CZR9</accession>
<dbReference type="AlphaFoldDB" id="A0A119CZR9"/>
<dbReference type="CDD" id="cd14789">
    <property type="entry name" value="Tiki"/>
    <property type="match status" value="1"/>
</dbReference>
<dbReference type="OMA" id="QTMISWW"/>
<dbReference type="RefSeq" id="WP_011638943.1">
    <property type="nucleotide sequence ID" value="NZ_JBOZPT010000002.1"/>
</dbReference>
<gene>
    <name evidence="2" type="ORF">AWJ07_04230</name>
</gene>
<sequence>MQATRESRLIFNINLIYGRLQRNCYGLVALLLCFTSTSAAALDSPVFYKIEYQQQQAYLLGSIHVGRQDFYPLAQHIESAFKQSDALVVEADISQGDTGALLQRYGGLPAEIAADVNATRQEYCQSHQTLCQALAPYAPWLQSAQISMGRFGQLGYSAEQGVDAYFMANRSGKNVVELESIQFQFELISSFSTATQLQMLDDSINASDAEMLDLIYAWRQGDGNALANIMESQAGDADELLEKLLWQRNHTMAQKIIQLLQSKTHKQLFIVVGAGHIVGQQAIPDLLKQQGATITRCSFLQC</sequence>
<dbReference type="PANTHER" id="PTHR40590:SF1">
    <property type="entry name" value="CYTOPLASMIC PROTEIN"/>
    <property type="match status" value="1"/>
</dbReference>
<dbReference type="EMBL" id="LRDC01000018">
    <property type="protein sequence ID" value="KVX01794.1"/>
    <property type="molecule type" value="Genomic_DNA"/>
</dbReference>
<comment type="caution">
    <text evidence="2">The sequence shown here is derived from an EMBL/GenBank/DDBJ whole genome shotgun (WGS) entry which is preliminary data.</text>
</comment>
<dbReference type="Proteomes" id="UP000055702">
    <property type="component" value="Unassembled WGS sequence"/>
</dbReference>
<organism evidence="2">
    <name type="scientific">Shewanella frigidimarina</name>
    <dbReference type="NCBI Taxonomy" id="56812"/>
    <lineage>
        <taxon>Bacteria</taxon>
        <taxon>Pseudomonadati</taxon>
        <taxon>Pseudomonadota</taxon>
        <taxon>Gammaproteobacteria</taxon>
        <taxon>Alteromonadales</taxon>
        <taxon>Shewanellaceae</taxon>
        <taxon>Shewanella</taxon>
    </lineage>
</organism>